<dbReference type="EMBL" id="ANFO01000523">
    <property type="protein sequence ID" value="KGQ08956.1"/>
    <property type="molecule type" value="Genomic_DNA"/>
</dbReference>
<dbReference type="GO" id="GO:0006418">
    <property type="term" value="P:tRNA aminoacylation for protein translation"/>
    <property type="evidence" value="ECO:0007669"/>
    <property type="project" value="InterPro"/>
</dbReference>
<comment type="caution">
    <text evidence="1">The sequence shown here is derived from an EMBL/GenBank/DDBJ whole genome shotgun (WGS) entry which is preliminary data.</text>
</comment>
<dbReference type="SUPFAM" id="SSF52374">
    <property type="entry name" value="Nucleotidylyl transferase"/>
    <property type="match status" value="1"/>
</dbReference>
<organism evidence="1 2">
    <name type="scientific">Beauveria bassiana D1-5</name>
    <dbReference type="NCBI Taxonomy" id="1245745"/>
    <lineage>
        <taxon>Eukaryota</taxon>
        <taxon>Fungi</taxon>
        <taxon>Dikarya</taxon>
        <taxon>Ascomycota</taxon>
        <taxon>Pezizomycotina</taxon>
        <taxon>Sordariomycetes</taxon>
        <taxon>Hypocreomycetidae</taxon>
        <taxon>Hypocreales</taxon>
        <taxon>Cordycipitaceae</taxon>
        <taxon>Beauveria</taxon>
    </lineage>
</organism>
<sequence length="463" mass="50860">MSAVHSRCEAAAQDLIELVKSLAMSNDKDGATSSGDGFEAQILTAVQALVSVVHPTDRLYAAFHDGKTHYPLGGGSYAFQKDLLGPLLRALAQDEEAMKLSEASSSSDTPSLEMPVPTCPIVIHAGAQPNNSPHLGTLIVFCYAFLIARAVRDRLDAVAQSKSSQNVVVEITLVDTAPAITSVSEVAGITYQRSYREVAGALSTYMGDYQDALRRMSQWSGVPFRTRYQSDLFSRPAVPGILAWMIEHRGRLASQLSPKYNALALRAACPVLGCGLAEKHGRLNEYTAESIAFHCPHHGKHVIRLSEASEVARVEANAPTRNLIRSMSHILDDATHHVRITGSDYAGTYQEFFLYRPLAEWSRSTRLGSGRTPHILYAPLVVDWSGAKLSKSLYVRDGGYRAMKVLGMDGMCSYAKLQAEHGEEGLCRIWAEVESWVSNPHKLFRASYSVEYFRCILEGNAWH</sequence>
<evidence type="ECO:0000313" key="2">
    <source>
        <dbReference type="Proteomes" id="UP000030106"/>
    </source>
</evidence>
<gene>
    <name evidence="1" type="ORF">BBAD15_g5708</name>
</gene>
<protein>
    <submittedName>
        <fullName evidence="1">Uncharacterized protein</fullName>
    </submittedName>
</protein>
<reference evidence="1 2" key="1">
    <citation type="submission" date="2012-10" db="EMBL/GenBank/DDBJ databases">
        <title>Genome sequencing and analysis of entomopathogenic fungi Beauveria bassiana D1-5.</title>
        <authorList>
            <person name="Li Q."/>
            <person name="Wang L."/>
            <person name="Zhang Z."/>
            <person name="Wang Q."/>
            <person name="Ren J."/>
            <person name="Wang M."/>
            <person name="Xu W."/>
            <person name="Wang J."/>
            <person name="Lu Y."/>
            <person name="Du Q."/>
            <person name="Sun Z."/>
        </authorList>
    </citation>
    <scope>NUCLEOTIDE SEQUENCE [LARGE SCALE GENOMIC DNA]</scope>
    <source>
        <strain evidence="1 2">D1-5</strain>
    </source>
</reference>
<evidence type="ECO:0000313" key="1">
    <source>
        <dbReference type="EMBL" id="KGQ08956.1"/>
    </source>
</evidence>
<proteinExistence type="predicted"/>
<dbReference type="OrthoDB" id="2149705at2759"/>
<dbReference type="Proteomes" id="UP000030106">
    <property type="component" value="Unassembled WGS sequence"/>
</dbReference>
<dbReference type="GO" id="GO:0005524">
    <property type="term" value="F:ATP binding"/>
    <property type="evidence" value="ECO:0007669"/>
    <property type="project" value="InterPro"/>
</dbReference>
<name>A0A0A2VM18_BEABA</name>
<dbReference type="PROSITE" id="PS00178">
    <property type="entry name" value="AA_TRNA_LIGASE_I"/>
    <property type="match status" value="1"/>
</dbReference>
<dbReference type="InterPro" id="IPR001412">
    <property type="entry name" value="aa-tRNA-synth_I_CS"/>
</dbReference>
<accession>A0A0A2VM18</accession>
<dbReference type="HOGENOM" id="CLU_039214_1_0_1"/>
<dbReference type="GO" id="GO:0004812">
    <property type="term" value="F:aminoacyl-tRNA ligase activity"/>
    <property type="evidence" value="ECO:0007669"/>
    <property type="project" value="InterPro"/>
</dbReference>
<dbReference type="eggNOG" id="ENOG502S0NK">
    <property type="taxonomic scope" value="Eukaryota"/>
</dbReference>
<dbReference type="AlphaFoldDB" id="A0A0A2VM18"/>